<dbReference type="Pfam" id="PF05282">
    <property type="entry name" value="AAR2"/>
    <property type="match status" value="1"/>
</dbReference>
<reference evidence="6" key="1">
    <citation type="journal article" date="2011" name="Genome Biol.">
        <title>Comparative genomics of the social amoebae Dictyostelium discoideum and Dictyostelium purpureum.</title>
        <authorList>
            <consortium name="US DOE Joint Genome Institute (JGI-PGF)"/>
            <person name="Sucgang R."/>
            <person name="Kuo A."/>
            <person name="Tian X."/>
            <person name="Salerno W."/>
            <person name="Parikh A."/>
            <person name="Feasley C.L."/>
            <person name="Dalin E."/>
            <person name="Tu H."/>
            <person name="Huang E."/>
            <person name="Barry K."/>
            <person name="Lindquist E."/>
            <person name="Shapiro H."/>
            <person name="Bruce D."/>
            <person name="Schmutz J."/>
            <person name="Salamov A."/>
            <person name="Fey P."/>
            <person name="Gaudet P."/>
            <person name="Anjard C."/>
            <person name="Babu M.M."/>
            <person name="Basu S."/>
            <person name="Bushmanova Y."/>
            <person name="van der Wel H."/>
            <person name="Katoh-Kurasawa M."/>
            <person name="Dinh C."/>
            <person name="Coutinho P.M."/>
            <person name="Saito T."/>
            <person name="Elias M."/>
            <person name="Schaap P."/>
            <person name="Kay R.R."/>
            <person name="Henrissat B."/>
            <person name="Eichinger L."/>
            <person name="Rivero F."/>
            <person name="Putnam N.H."/>
            <person name="West C.M."/>
            <person name="Loomis W.F."/>
            <person name="Chisholm R.L."/>
            <person name="Shaulsky G."/>
            <person name="Strassmann J.E."/>
            <person name="Queller D.C."/>
            <person name="Kuspa A."/>
            <person name="Grigoriev I.V."/>
        </authorList>
    </citation>
    <scope>NUCLEOTIDE SEQUENCE [LARGE SCALE GENOMIC DNA]</scope>
    <source>
        <strain evidence="6">QSDP1</strain>
    </source>
</reference>
<sequence length="494" mass="57593">MDQVKAQELNAKYGTLLCLDVPEGSTIGIDNKIWTSGPMFKGVKMIPPGVHMFHCTASNEYGDSIMVSSSFIWVKEIQHNDNQVDMEERLKPSGQVFIKRWNAENEDFYPNNEISEQEKDSFTLGVRNFEFDKNLAPYPFDGSEIQWKRLTSHITEKLLKKILPISGIINGDSCSYDQQKSNDSSRKEKQLLDDLDVKLKEFNEKRNINKKNINSNNNNNNNNGNNSISNWGIPYFSKIPKNPKLLDKESLNNTVSISNLTKWNLDKSQALEYMLNKYYKNDEMEILGEIEFSFVLFVFGMAWLGFQQWKDLTTLFLQCDEMVIKRPLLFTEFFKVLKNQLEEAPEDMFQSDISNRVFIKPLLKQFIEACYNPETTNLETMDQVQLNLFKTIMDLKNFIENKFKWNLNLFTEINIEDDNKGYGIKKAPTSSNEKNKNEDDNDEDDEDYNNQMQNAKSAYINNQGNLDFNNEDYDEEDDEYKPVLVLDSDMDHYL</sequence>
<protein>
    <recommendedName>
        <fullName evidence="7">AAR2-domain-containing protein</fullName>
    </recommendedName>
</protein>
<evidence type="ECO:0000256" key="1">
    <source>
        <dbReference type="ARBA" id="ARBA00006281"/>
    </source>
</evidence>
<name>F0ZRI7_DICPU</name>
<dbReference type="InterPro" id="IPR038516">
    <property type="entry name" value="AAR2_N_sf"/>
</dbReference>
<dbReference type="GO" id="GO:0000244">
    <property type="term" value="P:spliceosomal tri-snRNP complex assembly"/>
    <property type="evidence" value="ECO:0000318"/>
    <property type="project" value="GO_Central"/>
</dbReference>
<evidence type="ECO:0000259" key="3">
    <source>
        <dbReference type="Pfam" id="PF05282"/>
    </source>
</evidence>
<keyword evidence="6" id="KW-1185">Reference proteome</keyword>
<dbReference type="OrthoDB" id="201752at2759"/>
<dbReference type="PANTHER" id="PTHR12689">
    <property type="entry name" value="A1 CISTRON SPLICING FACTOR AAR2-RELATED"/>
    <property type="match status" value="1"/>
</dbReference>
<accession>F0ZRI7</accession>
<dbReference type="FunFam" id="1.25.40.550:FF:000010">
    <property type="entry name" value="Uncharacterized protein"/>
    <property type="match status" value="1"/>
</dbReference>
<feature type="compositionally biased region" description="Polar residues" evidence="2">
    <location>
        <begin position="451"/>
        <end position="468"/>
    </location>
</feature>
<gene>
    <name evidence="5" type="ORF">DICPUDRAFT_80783</name>
</gene>
<evidence type="ECO:0000259" key="4">
    <source>
        <dbReference type="Pfam" id="PF20981"/>
    </source>
</evidence>
<dbReference type="Gene3D" id="2.60.34.20">
    <property type="match status" value="1"/>
</dbReference>
<evidence type="ECO:0008006" key="7">
    <source>
        <dbReference type="Google" id="ProtNLM"/>
    </source>
</evidence>
<dbReference type="OMA" id="VWQSGGL"/>
<feature type="region of interest" description="Disordered" evidence="2">
    <location>
        <begin position="421"/>
        <end position="494"/>
    </location>
</feature>
<dbReference type="STRING" id="5786.F0ZRI7"/>
<dbReference type="Proteomes" id="UP000001064">
    <property type="component" value="Unassembled WGS sequence"/>
</dbReference>
<dbReference type="InterPro" id="IPR033647">
    <property type="entry name" value="Aar2_N"/>
</dbReference>
<evidence type="ECO:0000256" key="2">
    <source>
        <dbReference type="SAM" id="MobiDB-lite"/>
    </source>
</evidence>
<dbReference type="eggNOG" id="KOG3937">
    <property type="taxonomic scope" value="Eukaryota"/>
</dbReference>
<dbReference type="VEuPathDB" id="AmoebaDB:DICPUDRAFT_80783"/>
<dbReference type="Pfam" id="PF20981">
    <property type="entry name" value="AAR2_1st"/>
    <property type="match status" value="1"/>
</dbReference>
<dbReference type="InParanoid" id="F0ZRI7"/>
<dbReference type="InterPro" id="IPR038514">
    <property type="entry name" value="AAR2_C_sf"/>
</dbReference>
<organism evidence="5 6">
    <name type="scientific">Dictyostelium purpureum</name>
    <name type="common">Slime mold</name>
    <dbReference type="NCBI Taxonomy" id="5786"/>
    <lineage>
        <taxon>Eukaryota</taxon>
        <taxon>Amoebozoa</taxon>
        <taxon>Evosea</taxon>
        <taxon>Eumycetozoa</taxon>
        <taxon>Dictyostelia</taxon>
        <taxon>Dictyosteliales</taxon>
        <taxon>Dictyosteliaceae</taxon>
        <taxon>Dictyostelium</taxon>
    </lineage>
</organism>
<dbReference type="CDD" id="cd13778">
    <property type="entry name" value="Aar2_C"/>
    <property type="match status" value="1"/>
</dbReference>
<dbReference type="FunCoup" id="F0ZRI7">
    <property type="interactions" value="407"/>
</dbReference>
<feature type="compositionally biased region" description="Acidic residues" evidence="2">
    <location>
        <begin position="439"/>
        <end position="448"/>
    </location>
</feature>
<dbReference type="CDD" id="cd13777">
    <property type="entry name" value="Aar2_N"/>
    <property type="match status" value="1"/>
</dbReference>
<dbReference type="FunFam" id="2.60.34.20:FF:000004">
    <property type="entry name" value="Uncharacterized protein"/>
    <property type="match status" value="1"/>
</dbReference>
<dbReference type="GeneID" id="10504388"/>
<dbReference type="InterPro" id="IPR033648">
    <property type="entry name" value="AAR2_C"/>
</dbReference>
<dbReference type="RefSeq" id="XP_003290020.1">
    <property type="nucleotide sequence ID" value="XM_003289972.1"/>
</dbReference>
<feature type="compositionally biased region" description="Acidic residues" evidence="2">
    <location>
        <begin position="469"/>
        <end position="479"/>
    </location>
</feature>
<dbReference type="InterPro" id="IPR007946">
    <property type="entry name" value="AAR2"/>
</dbReference>
<feature type="domain" description="AAR2 C-terminal" evidence="3">
    <location>
        <begin position="250"/>
        <end position="408"/>
    </location>
</feature>
<comment type="similarity">
    <text evidence="1">Belongs to the AAR2 family.</text>
</comment>
<evidence type="ECO:0000313" key="6">
    <source>
        <dbReference type="Proteomes" id="UP000001064"/>
    </source>
</evidence>
<dbReference type="AlphaFoldDB" id="F0ZRI7"/>
<evidence type="ECO:0000313" key="5">
    <source>
        <dbReference type="EMBL" id="EGC33449.1"/>
    </source>
</evidence>
<proteinExistence type="inferred from homology"/>
<dbReference type="Gene3D" id="1.25.40.550">
    <property type="entry name" value="Aar2, C-terminal domain-like"/>
    <property type="match status" value="1"/>
</dbReference>
<dbReference type="KEGG" id="dpp:DICPUDRAFT_80783"/>
<feature type="domain" description="AAR2 N-terminal" evidence="4">
    <location>
        <begin position="14"/>
        <end position="164"/>
    </location>
</feature>
<dbReference type="PANTHER" id="PTHR12689:SF4">
    <property type="entry name" value="PROTEIN AAR2 HOMOLOG"/>
    <property type="match status" value="1"/>
</dbReference>
<dbReference type="EMBL" id="GL871141">
    <property type="protein sequence ID" value="EGC33449.1"/>
    <property type="molecule type" value="Genomic_DNA"/>
</dbReference>